<feature type="transmembrane region" description="Helical" evidence="1">
    <location>
        <begin position="17"/>
        <end position="37"/>
    </location>
</feature>
<dbReference type="EMBL" id="QRVL01000010">
    <property type="protein sequence ID" value="RGS38851.1"/>
    <property type="molecule type" value="Genomic_DNA"/>
</dbReference>
<evidence type="ECO:0000313" key="3">
    <source>
        <dbReference type="Proteomes" id="UP000266172"/>
    </source>
</evidence>
<feature type="transmembrane region" description="Helical" evidence="1">
    <location>
        <begin position="44"/>
        <end position="64"/>
    </location>
</feature>
<sequence length="208" mass="23287">MTVEVGVNRRAGTGQSVTAAVFIVMAAGSIAVIPLLAANLDRRALGIAACVLTLVFWVGFIGAICCVGEIVNTPTRAFLLTSDWQLYYVHFAARDYGPAPVTKAGEIVHNYKVLSEEKKGRKWRREYLGSEEFRSMVQQYLEGVRTDTMGCVIEHLQTPSIRSEGIDGSVLRYWDDARKKWATIRLLRTNTGYEKICRTVKLRQELGR</sequence>
<proteinExistence type="predicted"/>
<name>A0A395VA97_9FIRM</name>
<keyword evidence="1" id="KW-1133">Transmembrane helix</keyword>
<evidence type="ECO:0000256" key="1">
    <source>
        <dbReference type="SAM" id="Phobius"/>
    </source>
</evidence>
<accession>A0A395VA97</accession>
<evidence type="ECO:0000313" key="2">
    <source>
        <dbReference type="EMBL" id="RGS38851.1"/>
    </source>
</evidence>
<comment type="caution">
    <text evidence="2">The sequence shown here is derived from an EMBL/GenBank/DDBJ whole genome shotgun (WGS) entry which is preliminary data.</text>
</comment>
<dbReference type="Proteomes" id="UP000266172">
    <property type="component" value="Unassembled WGS sequence"/>
</dbReference>
<dbReference type="AlphaFoldDB" id="A0A395VA97"/>
<gene>
    <name evidence="2" type="ORF">DWX93_11530</name>
</gene>
<keyword evidence="1" id="KW-0812">Transmembrane</keyword>
<protein>
    <submittedName>
        <fullName evidence="2">Uncharacterized protein</fullName>
    </submittedName>
</protein>
<reference evidence="2 3" key="1">
    <citation type="submission" date="2018-08" db="EMBL/GenBank/DDBJ databases">
        <title>A genome reference for cultivated species of the human gut microbiota.</title>
        <authorList>
            <person name="Zou Y."/>
            <person name="Xue W."/>
            <person name="Luo G."/>
        </authorList>
    </citation>
    <scope>NUCLEOTIDE SEQUENCE [LARGE SCALE GENOMIC DNA]</scope>
    <source>
        <strain evidence="2 3">AF22-12AC</strain>
    </source>
</reference>
<organism evidence="2 3">
    <name type="scientific">Roseburia hominis</name>
    <dbReference type="NCBI Taxonomy" id="301301"/>
    <lineage>
        <taxon>Bacteria</taxon>
        <taxon>Bacillati</taxon>
        <taxon>Bacillota</taxon>
        <taxon>Clostridia</taxon>
        <taxon>Lachnospirales</taxon>
        <taxon>Lachnospiraceae</taxon>
        <taxon>Roseburia</taxon>
    </lineage>
</organism>
<keyword evidence="1" id="KW-0472">Membrane</keyword>